<sequence length="72" mass="8561">MLIVMDVELRCCECGCASLWLWRKDYYGIKVGEFLTKTTTPLTLTTPCLPPQLPTLRLRLCLHHHHYHHHYR</sequence>
<name>A0A5B7CV42_PORTR</name>
<keyword evidence="2" id="KW-1185">Reference proteome</keyword>
<dbReference type="EMBL" id="VSRR010000251">
    <property type="protein sequence ID" value="MPC13005.1"/>
    <property type="molecule type" value="Genomic_DNA"/>
</dbReference>
<dbReference type="Proteomes" id="UP000324222">
    <property type="component" value="Unassembled WGS sequence"/>
</dbReference>
<protein>
    <submittedName>
        <fullName evidence="1">Uncharacterized protein</fullName>
    </submittedName>
</protein>
<dbReference type="AlphaFoldDB" id="A0A5B7CV42"/>
<proteinExistence type="predicted"/>
<reference evidence="1 2" key="1">
    <citation type="submission" date="2019-05" db="EMBL/GenBank/DDBJ databases">
        <title>Another draft genome of Portunus trituberculatus and its Hox gene families provides insights of decapod evolution.</title>
        <authorList>
            <person name="Jeong J.-H."/>
            <person name="Song I."/>
            <person name="Kim S."/>
            <person name="Choi T."/>
            <person name="Kim D."/>
            <person name="Ryu S."/>
            <person name="Kim W."/>
        </authorList>
    </citation>
    <scope>NUCLEOTIDE SEQUENCE [LARGE SCALE GENOMIC DNA]</scope>
    <source>
        <tissue evidence="1">Muscle</tissue>
    </source>
</reference>
<evidence type="ECO:0000313" key="1">
    <source>
        <dbReference type="EMBL" id="MPC13005.1"/>
    </source>
</evidence>
<organism evidence="1 2">
    <name type="scientific">Portunus trituberculatus</name>
    <name type="common">Swimming crab</name>
    <name type="synonym">Neptunus trituberculatus</name>
    <dbReference type="NCBI Taxonomy" id="210409"/>
    <lineage>
        <taxon>Eukaryota</taxon>
        <taxon>Metazoa</taxon>
        <taxon>Ecdysozoa</taxon>
        <taxon>Arthropoda</taxon>
        <taxon>Crustacea</taxon>
        <taxon>Multicrustacea</taxon>
        <taxon>Malacostraca</taxon>
        <taxon>Eumalacostraca</taxon>
        <taxon>Eucarida</taxon>
        <taxon>Decapoda</taxon>
        <taxon>Pleocyemata</taxon>
        <taxon>Brachyura</taxon>
        <taxon>Eubrachyura</taxon>
        <taxon>Portunoidea</taxon>
        <taxon>Portunidae</taxon>
        <taxon>Portuninae</taxon>
        <taxon>Portunus</taxon>
    </lineage>
</organism>
<evidence type="ECO:0000313" key="2">
    <source>
        <dbReference type="Proteomes" id="UP000324222"/>
    </source>
</evidence>
<accession>A0A5B7CV42</accession>
<gene>
    <name evidence="1" type="ORF">E2C01_005723</name>
</gene>
<comment type="caution">
    <text evidence="1">The sequence shown here is derived from an EMBL/GenBank/DDBJ whole genome shotgun (WGS) entry which is preliminary data.</text>
</comment>